<dbReference type="Proteomes" id="UP000442619">
    <property type="component" value="Unassembled WGS sequence"/>
</dbReference>
<organism evidence="4 5">
    <name type="scientific">Sharpea porci</name>
    <dbReference type="NCBI Taxonomy" id="2652286"/>
    <lineage>
        <taxon>Bacteria</taxon>
        <taxon>Bacillati</taxon>
        <taxon>Bacillota</taxon>
        <taxon>Erysipelotrichia</taxon>
        <taxon>Erysipelotrichales</taxon>
        <taxon>Coprobacillaceae</taxon>
        <taxon>Sharpea</taxon>
    </lineage>
</organism>
<dbReference type="PANTHER" id="PTHR34295:SF1">
    <property type="entry name" value="BIOTIN TRANSPORTER BIOY"/>
    <property type="match status" value="1"/>
</dbReference>
<dbReference type="AlphaFoldDB" id="A0A844FSN4"/>
<sequence>MTHIKGNPNIKNKTNCIVERAMAIALLVIGAQIVISFPGMVPISLQTLAIYVIAMTFNKNQALMMTLVYLFMGAIGLPVFANFTGGIDHLIGPNGGFLLAFPIMAYVSSWFVHNYDHKLRNLVGMIVGTDISYSVGCGYFMYLTKPSFNNSFLVCVLPFLVGDALTRREQEIPHLYRWRDELR</sequence>
<feature type="transmembrane region" description="Helical" evidence="3">
    <location>
        <begin position="95"/>
        <end position="115"/>
    </location>
</feature>
<accession>A0A844FSN4</accession>
<feature type="transmembrane region" description="Helical" evidence="3">
    <location>
        <begin position="122"/>
        <end position="142"/>
    </location>
</feature>
<dbReference type="Pfam" id="PF02632">
    <property type="entry name" value="BioY"/>
    <property type="match status" value="1"/>
</dbReference>
<evidence type="ECO:0000256" key="1">
    <source>
        <dbReference type="ARBA" id="ARBA00010692"/>
    </source>
</evidence>
<keyword evidence="2 3" id="KW-0472">Membrane</keyword>
<dbReference type="Gene3D" id="1.10.1760.20">
    <property type="match status" value="1"/>
</dbReference>
<gene>
    <name evidence="4" type="ORF">FYJ79_03670</name>
</gene>
<comment type="similarity">
    <text evidence="1 2">Belongs to the BioY family.</text>
</comment>
<dbReference type="PIRSF" id="PIRSF016661">
    <property type="entry name" value="BioY"/>
    <property type="match status" value="1"/>
</dbReference>
<feature type="transmembrane region" description="Helical" evidence="3">
    <location>
        <begin position="62"/>
        <end position="83"/>
    </location>
</feature>
<comment type="caution">
    <text evidence="4">The sequence shown here is derived from an EMBL/GenBank/DDBJ whole genome shotgun (WGS) entry which is preliminary data.</text>
</comment>
<dbReference type="EMBL" id="VUNM01000005">
    <property type="protein sequence ID" value="MST88683.1"/>
    <property type="molecule type" value="Genomic_DNA"/>
</dbReference>
<evidence type="ECO:0000313" key="5">
    <source>
        <dbReference type="Proteomes" id="UP000442619"/>
    </source>
</evidence>
<evidence type="ECO:0000256" key="2">
    <source>
        <dbReference type="PIRNR" id="PIRNR016661"/>
    </source>
</evidence>
<name>A0A844FSN4_9FIRM</name>
<feature type="transmembrane region" description="Helical" evidence="3">
    <location>
        <begin position="20"/>
        <end position="41"/>
    </location>
</feature>
<evidence type="ECO:0000313" key="4">
    <source>
        <dbReference type="EMBL" id="MST88683.1"/>
    </source>
</evidence>
<comment type="subcellular location">
    <subcellularLocation>
        <location evidence="2">Cell membrane</location>
        <topology evidence="2">Multi-pass membrane protein</topology>
    </subcellularLocation>
</comment>
<keyword evidence="3" id="KW-0812">Transmembrane</keyword>
<dbReference type="PANTHER" id="PTHR34295">
    <property type="entry name" value="BIOTIN TRANSPORTER BIOY"/>
    <property type="match status" value="1"/>
</dbReference>
<proteinExistence type="inferred from homology"/>
<evidence type="ECO:0000256" key="3">
    <source>
        <dbReference type="SAM" id="Phobius"/>
    </source>
</evidence>
<reference evidence="4 5" key="1">
    <citation type="submission" date="2019-08" db="EMBL/GenBank/DDBJ databases">
        <title>In-depth cultivation of the pig gut microbiome towards novel bacterial diversity and tailored functional studies.</title>
        <authorList>
            <person name="Wylensek D."/>
            <person name="Hitch T.C.A."/>
            <person name="Clavel T."/>
        </authorList>
    </citation>
    <scope>NUCLEOTIDE SEQUENCE [LARGE SCALE GENOMIC DNA]</scope>
    <source>
        <strain evidence="4 5">CA-Schmier-601-WT-3</strain>
    </source>
</reference>
<dbReference type="InterPro" id="IPR003784">
    <property type="entry name" value="BioY"/>
</dbReference>
<keyword evidence="2" id="KW-0813">Transport</keyword>
<protein>
    <recommendedName>
        <fullName evidence="2">Biotin transporter</fullName>
    </recommendedName>
</protein>
<keyword evidence="3" id="KW-1133">Transmembrane helix</keyword>
<dbReference type="GO" id="GO:0015225">
    <property type="term" value="F:biotin transmembrane transporter activity"/>
    <property type="evidence" value="ECO:0007669"/>
    <property type="project" value="UniProtKB-UniRule"/>
</dbReference>
<keyword evidence="5" id="KW-1185">Reference proteome</keyword>
<keyword evidence="2" id="KW-1003">Cell membrane</keyword>
<dbReference type="GO" id="GO:0005886">
    <property type="term" value="C:plasma membrane"/>
    <property type="evidence" value="ECO:0007669"/>
    <property type="project" value="UniProtKB-SubCell"/>
</dbReference>